<feature type="transmembrane region" description="Helical" evidence="11">
    <location>
        <begin position="44"/>
        <end position="64"/>
    </location>
</feature>
<evidence type="ECO:0000256" key="9">
    <source>
        <dbReference type="ARBA" id="ARBA00035611"/>
    </source>
</evidence>
<dbReference type="EMBL" id="DSKI01000020">
    <property type="protein sequence ID" value="HEB42165.1"/>
    <property type="molecule type" value="Genomic_DNA"/>
</dbReference>
<feature type="transmembrane region" description="Helical" evidence="11">
    <location>
        <begin position="252"/>
        <end position="280"/>
    </location>
</feature>
<dbReference type="PANTHER" id="PTHR32196">
    <property type="entry name" value="ABC TRANSPORTER PERMEASE PROTEIN YPHD-RELATED-RELATED"/>
    <property type="match status" value="1"/>
</dbReference>
<sequence length="334" mass="35318">MNSASIGNLLRRPEMGAFLGMIFVAAFFTVFGGALFLSPQGIASWMNVAANLGIIAVPIGFLMIAGELDISIGAMVPASSMCIGVLSGYYGLPISVGIIVTLAFGVVVGFVNGLMVIRTAVPSLIITMGTLFSVAGLMLFLSVVLTKTTSVSMIAPEWAKAIFGSYIGSGFQVMVLWWLGLTALYFFFLHLSPWGNWVFALGGDKVSARNAGIPTDKLTVGLFVLSSVSAAFVGMSQTIMYGSAQVSTGQSFIFNSIISVVIGGVLLTGGFGSVIGIFFGTITFAIVNQGIFYTDFERNLSSLIIGVMLLIAVLMNNTFRRMALNYSGKKKEAK</sequence>
<dbReference type="CDD" id="cd06579">
    <property type="entry name" value="TM_PBP1_transp_AraH_like"/>
    <property type="match status" value="1"/>
</dbReference>
<organism evidence="12">
    <name type="scientific">Agrobacterium albertimagni</name>
    <dbReference type="NCBI Taxonomy" id="147266"/>
    <lineage>
        <taxon>Bacteria</taxon>
        <taxon>Pseudomonadati</taxon>
        <taxon>Pseudomonadota</taxon>
        <taxon>Alphaproteobacteria</taxon>
        <taxon>Hyphomicrobiales</taxon>
        <taxon>Rhizobiaceae</taxon>
        <taxon>Rhizobium/Agrobacterium group</taxon>
        <taxon>Agrobacterium</taxon>
    </lineage>
</organism>
<evidence type="ECO:0000256" key="5">
    <source>
        <dbReference type="ARBA" id="ARBA00022597"/>
    </source>
</evidence>
<dbReference type="Pfam" id="PF02653">
    <property type="entry name" value="BPD_transp_2"/>
    <property type="match status" value="1"/>
</dbReference>
<feature type="transmembrane region" description="Helical" evidence="11">
    <location>
        <begin position="15"/>
        <end position="37"/>
    </location>
</feature>
<feature type="transmembrane region" description="Helical" evidence="11">
    <location>
        <begin position="96"/>
        <end position="117"/>
    </location>
</feature>
<dbReference type="InterPro" id="IPR001851">
    <property type="entry name" value="ABC_transp_permease"/>
</dbReference>
<feature type="transmembrane region" description="Helical" evidence="11">
    <location>
        <begin position="218"/>
        <end position="240"/>
    </location>
</feature>
<comment type="subcellular location">
    <subcellularLocation>
        <location evidence="1">Cell membrane</location>
        <topology evidence="1">Multi-pass membrane protein</topology>
    </subcellularLocation>
</comment>
<evidence type="ECO:0000256" key="6">
    <source>
        <dbReference type="ARBA" id="ARBA00022692"/>
    </source>
</evidence>
<comment type="caution">
    <text evidence="12">The sequence shown here is derived from an EMBL/GenBank/DDBJ whole genome shotgun (WGS) entry which is preliminary data.</text>
</comment>
<feature type="transmembrane region" description="Helical" evidence="11">
    <location>
        <begin position="166"/>
        <end position="188"/>
    </location>
</feature>
<keyword evidence="3" id="KW-1003">Cell membrane</keyword>
<evidence type="ECO:0000256" key="2">
    <source>
        <dbReference type="ARBA" id="ARBA00022448"/>
    </source>
</evidence>
<dbReference type="PANTHER" id="PTHR32196:SF32">
    <property type="entry name" value="XYLOSE TRANSPORT SYSTEM PERMEASE PROTEIN XYLH"/>
    <property type="match status" value="1"/>
</dbReference>
<evidence type="ECO:0000256" key="4">
    <source>
        <dbReference type="ARBA" id="ARBA00022519"/>
    </source>
</evidence>
<keyword evidence="8 11" id="KW-0472">Membrane</keyword>
<dbReference type="AlphaFoldDB" id="A0A7C1T6Y6"/>
<keyword evidence="5" id="KW-0762">Sugar transport</keyword>
<dbReference type="GO" id="GO:0005886">
    <property type="term" value="C:plasma membrane"/>
    <property type="evidence" value="ECO:0007669"/>
    <property type="project" value="UniProtKB-SubCell"/>
</dbReference>
<keyword evidence="7 11" id="KW-1133">Transmembrane helix</keyword>
<gene>
    <name evidence="12" type="ORF">ENP70_00350</name>
</gene>
<evidence type="ECO:0000256" key="1">
    <source>
        <dbReference type="ARBA" id="ARBA00004651"/>
    </source>
</evidence>
<accession>A0A7C1T6Y6</accession>
<keyword evidence="6 11" id="KW-0812">Transmembrane</keyword>
<feature type="transmembrane region" description="Helical" evidence="11">
    <location>
        <begin position="300"/>
        <end position="319"/>
    </location>
</feature>
<evidence type="ECO:0000256" key="10">
    <source>
        <dbReference type="ARBA" id="ARBA00035686"/>
    </source>
</evidence>
<feature type="transmembrane region" description="Helical" evidence="11">
    <location>
        <begin position="70"/>
        <end position="89"/>
    </location>
</feature>
<evidence type="ECO:0000256" key="8">
    <source>
        <dbReference type="ARBA" id="ARBA00023136"/>
    </source>
</evidence>
<keyword evidence="2" id="KW-0813">Transport</keyword>
<name>A0A7C1T6Y6_9HYPH</name>
<keyword evidence="4" id="KW-0997">Cell inner membrane</keyword>
<feature type="transmembrane region" description="Helical" evidence="11">
    <location>
        <begin position="123"/>
        <end position="145"/>
    </location>
</feature>
<evidence type="ECO:0000256" key="7">
    <source>
        <dbReference type="ARBA" id="ARBA00022989"/>
    </source>
</evidence>
<evidence type="ECO:0000313" key="12">
    <source>
        <dbReference type="EMBL" id="HEB42165.1"/>
    </source>
</evidence>
<evidence type="ECO:0000256" key="3">
    <source>
        <dbReference type="ARBA" id="ARBA00022475"/>
    </source>
</evidence>
<reference evidence="12" key="1">
    <citation type="journal article" date="2020" name="mSystems">
        <title>Genome- and Community-Level Interaction Insights into Carbon Utilization and Element Cycling Functions of Hydrothermarchaeota in Hydrothermal Sediment.</title>
        <authorList>
            <person name="Zhou Z."/>
            <person name="Liu Y."/>
            <person name="Xu W."/>
            <person name="Pan J."/>
            <person name="Luo Z.H."/>
            <person name="Li M."/>
        </authorList>
    </citation>
    <scope>NUCLEOTIDE SEQUENCE [LARGE SCALE GENOMIC DNA]</scope>
    <source>
        <strain evidence="12">SpSt-243</strain>
    </source>
</reference>
<evidence type="ECO:0000256" key="11">
    <source>
        <dbReference type="SAM" id="Phobius"/>
    </source>
</evidence>
<dbReference type="GO" id="GO:0022857">
    <property type="term" value="F:transmembrane transporter activity"/>
    <property type="evidence" value="ECO:0007669"/>
    <property type="project" value="InterPro"/>
</dbReference>
<comment type="function">
    <text evidence="9">Part of the binding-protein-dependent transport system for D-xylose. Probably responsible for the translocation of the substrate across the membrane.</text>
</comment>
<proteinExistence type="predicted"/>
<protein>
    <recommendedName>
        <fullName evidence="10">Xylose transport system permease protein XylH</fullName>
    </recommendedName>
</protein>